<dbReference type="KEGG" id="skn:SKUN_00639"/>
<reference evidence="2 3" key="1">
    <citation type="journal article" date="2015" name="Genome Announc.">
        <title>Complete Genome Sequence of Spiroplasma kunkelii Strain CR2-3x, Causal Agent of Corn Stunt Disease in Zea mays L.</title>
        <authorList>
            <person name="Davis R.E."/>
            <person name="Shao J."/>
            <person name="Dally E.L."/>
            <person name="Zhao Y."/>
            <person name="Gasparich G.E."/>
            <person name="Gaynor B.J."/>
            <person name="Athey J.C."/>
            <person name="Harrison N.A."/>
            <person name="Donofrio N."/>
        </authorList>
    </citation>
    <scope>NUCLEOTIDE SEQUENCE [LARGE SCALE GENOMIC DNA]</scope>
    <source>
        <strain evidence="2 3">CR2-3x</strain>
    </source>
</reference>
<keyword evidence="1" id="KW-1133">Transmembrane helix</keyword>
<organism evidence="2 3">
    <name type="scientific">Spiroplasma kunkelii CR2-3x</name>
    <dbReference type="NCBI Taxonomy" id="273035"/>
    <lineage>
        <taxon>Bacteria</taxon>
        <taxon>Bacillati</taxon>
        <taxon>Mycoplasmatota</taxon>
        <taxon>Mollicutes</taxon>
        <taxon>Entomoplasmatales</taxon>
        <taxon>Spiroplasmataceae</taxon>
        <taxon>Spiroplasma</taxon>
    </lineage>
</organism>
<evidence type="ECO:0000256" key="1">
    <source>
        <dbReference type="SAM" id="Phobius"/>
    </source>
</evidence>
<dbReference type="AlphaFoldDB" id="A0A0K2JGI3"/>
<sequence length="78" mass="9239">MIKIKKILKIISILLPIIGIINFLINPIGKLITTINFVEWIFKNINQINAKEIFFTTLFILIIIAFIMKIYIIFKKRF</sequence>
<feature type="transmembrane region" description="Helical" evidence="1">
    <location>
        <begin position="53"/>
        <end position="74"/>
    </location>
</feature>
<gene>
    <name evidence="2" type="ORF">SKUN_00639</name>
</gene>
<dbReference type="PATRIC" id="fig|273035.7.peg.770"/>
<proteinExistence type="predicted"/>
<dbReference type="Proteomes" id="UP000062963">
    <property type="component" value="Chromosome"/>
</dbReference>
<evidence type="ECO:0000313" key="2">
    <source>
        <dbReference type="EMBL" id="ALA97532.1"/>
    </source>
</evidence>
<accession>A0A0K2JGI3</accession>
<keyword evidence="1" id="KW-0812">Transmembrane</keyword>
<dbReference type="EMBL" id="CP010899">
    <property type="protein sequence ID" value="ALA97532.1"/>
    <property type="molecule type" value="Genomic_DNA"/>
</dbReference>
<feature type="transmembrane region" description="Helical" evidence="1">
    <location>
        <begin position="7"/>
        <end position="25"/>
    </location>
</feature>
<protein>
    <submittedName>
        <fullName evidence="2">Uncharacterized protein</fullName>
    </submittedName>
</protein>
<evidence type="ECO:0000313" key="3">
    <source>
        <dbReference type="Proteomes" id="UP000062963"/>
    </source>
</evidence>
<name>A0A0K2JGI3_SPIKU</name>
<keyword evidence="3" id="KW-1185">Reference proteome</keyword>
<keyword evidence="1" id="KW-0472">Membrane</keyword>